<gene>
    <name evidence="4" type="ORF">HMPREF0758_3726</name>
</gene>
<dbReference type="RefSeq" id="WP_004962942.1">
    <property type="nucleotide sequence ID" value="NZ_GG753567.1"/>
</dbReference>
<dbReference type="InterPro" id="IPR054740">
    <property type="entry name" value="PqqF_N_2"/>
</dbReference>
<proteinExistence type="predicted"/>
<dbReference type="GO" id="GO:0004222">
    <property type="term" value="F:metalloendopeptidase activity"/>
    <property type="evidence" value="ECO:0007669"/>
    <property type="project" value="InterPro"/>
</dbReference>
<dbReference type="Pfam" id="PF22454">
    <property type="entry name" value="PQQ_syn_pqqF_N_2"/>
    <property type="match status" value="1"/>
</dbReference>
<dbReference type="NCBIfam" id="TIGR02110">
    <property type="entry name" value="PQQ_syn_pqqF"/>
    <property type="match status" value="1"/>
</dbReference>
<dbReference type="PANTHER" id="PTHR43690">
    <property type="entry name" value="NARDILYSIN"/>
    <property type="match status" value="1"/>
</dbReference>
<feature type="domain" description="Coenzyme PQQ synthesis protein F N-terminal lobe" evidence="2">
    <location>
        <begin position="137"/>
        <end position="285"/>
    </location>
</feature>
<dbReference type="PANTHER" id="PTHR43690:SF18">
    <property type="entry name" value="INSULIN-DEGRADING ENZYME-RELATED"/>
    <property type="match status" value="1"/>
</dbReference>
<keyword evidence="1" id="KW-0479">Metal-binding</keyword>
<dbReference type="Pfam" id="PF22456">
    <property type="entry name" value="PqqF-like_C_4"/>
    <property type="match status" value="1"/>
</dbReference>
<comment type="caution">
    <text evidence="4">The sequence shown here is derived from an EMBL/GenBank/DDBJ whole genome shotgun (WGS) entry which is preliminary data.</text>
</comment>
<dbReference type="Gene3D" id="3.30.830.10">
    <property type="entry name" value="Metalloenzyme, LuxS/M16 peptidase-like"/>
    <property type="match status" value="2"/>
</dbReference>
<dbReference type="GO" id="GO:0018189">
    <property type="term" value="P:pyrroloquinoline quinone biosynthetic process"/>
    <property type="evidence" value="ECO:0007669"/>
    <property type="project" value="InterPro"/>
</dbReference>
<dbReference type="InterPro" id="IPR011249">
    <property type="entry name" value="Metalloenz_LuxS/M16"/>
</dbReference>
<dbReference type="InterPro" id="IPR050626">
    <property type="entry name" value="Peptidase_M16"/>
</dbReference>
<reference evidence="4 5" key="1">
    <citation type="submission" date="2010-01" db="EMBL/GenBank/DDBJ databases">
        <authorList>
            <person name="Muzny D."/>
            <person name="Qin X."/>
            <person name="Deng J."/>
            <person name="Jiang H."/>
            <person name="Liu Y."/>
            <person name="Qu J."/>
            <person name="Song X.-Z."/>
            <person name="Zhang L."/>
            <person name="Thornton R."/>
            <person name="Coyle M."/>
            <person name="Francisco L."/>
            <person name="Jackson L."/>
            <person name="Javaid M."/>
            <person name="Korchina V."/>
            <person name="Kovar C."/>
            <person name="Mata R."/>
            <person name="Mathew T."/>
            <person name="Ngo R."/>
            <person name="Nguyen L."/>
            <person name="Nguyen N."/>
            <person name="Okwuonu G."/>
            <person name="Ongeri F."/>
            <person name="Pham C."/>
            <person name="Simmons D."/>
            <person name="Wilczek-Boney K."/>
            <person name="Hale W."/>
            <person name="Jakkamsetti A."/>
            <person name="Pham P."/>
            <person name="Ruth R."/>
            <person name="San Lucas F."/>
            <person name="Warren J."/>
            <person name="Zhang J."/>
            <person name="Zhao Z."/>
            <person name="Zhou C."/>
            <person name="Zhu D."/>
            <person name="Lee S."/>
            <person name="Bess C."/>
            <person name="Blankenburg K."/>
            <person name="Forbes L."/>
            <person name="Fu Q."/>
            <person name="Gubbala S."/>
            <person name="Hirani K."/>
            <person name="Jayaseelan J.C."/>
            <person name="Lara F."/>
            <person name="Munidasa M."/>
            <person name="Palculict T."/>
            <person name="Patil S."/>
            <person name="Pu L.-L."/>
            <person name="Saada N."/>
            <person name="Tang L."/>
            <person name="Weissenberger G."/>
            <person name="Zhu Y."/>
            <person name="Hemphill L."/>
            <person name="Shang Y."/>
            <person name="Youmans B."/>
            <person name="Ayvaz T."/>
            <person name="Ross M."/>
            <person name="Santibanez J."/>
            <person name="Aqrawi P."/>
            <person name="Gross S."/>
            <person name="Joshi V."/>
            <person name="Fowler G."/>
            <person name="Nazareth L."/>
            <person name="Reid J."/>
            <person name="Worley K."/>
            <person name="Petrosino J."/>
            <person name="Highlander S."/>
            <person name="Gibbs R."/>
        </authorList>
    </citation>
    <scope>NUCLEOTIDE SEQUENCE [LARGE SCALE GENOMIC DNA]</scope>
    <source>
        <strain evidence="4 5">DSM 4582</strain>
    </source>
</reference>
<name>D4E6C6_SEROD</name>
<protein>
    <submittedName>
        <fullName evidence="4">Putative coenzyme PQQ biosynthesis protein PqqF</fullName>
        <ecNumber evidence="4">3.4.24.-</ecNumber>
    </submittedName>
</protein>
<dbReference type="AlphaFoldDB" id="D4E6C6"/>
<sequence length="669" mass="73516">MDMLSAPLLAIDALAQEIGVIDAEYRLLCSDAASLCLAAQQHAFSGIEAMHRFHVGHREAFGDDMAALRRALRQFHTRYYQAGNMTLWLQGPQPLAALRAIAERLSANPVGQTVPPPLPSMALTADGDRRLILPGTPQLRFSFALTHPQASRRAWLRLLECLLTDEAPGSLLAWLRAQEYCDDVQLLHQRCGSDCLLLTLAFVINPDNAAGAERLEAALFAWLQQLPTLRRAQREHYCQLANQALLQQPPLEQLRAAACGLPLISDVDDWPHCIAALLAAPFSRLTVAADGEAPTCSVQGFTLRLATVATQQPPTSTERFGFFNGDLAIPSPTLPSRRVALRHIQPGDVEPVLLLRPAPQTPLDDLTAYRLQSALRPLAAELAHRQGHLALERIDGVWLLQLAGDPPLICHGVQALNQALHAISAASERDALRRWQRAQHLHGELAIRRLLAQLPAALANAVSAEQPRCWQATLSGGNQALHHALAHLLSDFPAPIVAAAPYQTNQQGRVMLTESGDENALLLFYPLSAVGATPRLALRLLAQFYAPRYFQQLRVDRNIGYVVQCAFHRCADREGLLFALQSPRFSVDELAQLTDQFLLQMQTELAQLSPSQLAQAKAALMPTLQHRSEQPLQRARAMLLEDPPAASELTLVDGATLLDWQRRLLPTAP</sequence>
<dbReference type="STRING" id="667129.HMPREF0758_3726"/>
<dbReference type="InterPro" id="IPR011844">
    <property type="entry name" value="PQQ_synth_PqqF"/>
</dbReference>
<evidence type="ECO:0000259" key="3">
    <source>
        <dbReference type="Pfam" id="PF22456"/>
    </source>
</evidence>
<dbReference type="EMBL" id="ADBY01000052">
    <property type="protein sequence ID" value="EFE94492.1"/>
    <property type="molecule type" value="Genomic_DNA"/>
</dbReference>
<dbReference type="SUPFAM" id="SSF63411">
    <property type="entry name" value="LuxS/MPP-like metallohydrolase"/>
    <property type="match status" value="3"/>
</dbReference>
<dbReference type="GO" id="GO:0006508">
    <property type="term" value="P:proteolysis"/>
    <property type="evidence" value="ECO:0007669"/>
    <property type="project" value="InterPro"/>
</dbReference>
<dbReference type="GO" id="GO:0008270">
    <property type="term" value="F:zinc ion binding"/>
    <property type="evidence" value="ECO:0007669"/>
    <property type="project" value="InterPro"/>
</dbReference>
<accession>D4E6C6</accession>
<evidence type="ECO:0000259" key="2">
    <source>
        <dbReference type="Pfam" id="PF22454"/>
    </source>
</evidence>
<evidence type="ECO:0000313" key="4">
    <source>
        <dbReference type="EMBL" id="EFE94492.1"/>
    </source>
</evidence>
<dbReference type="Proteomes" id="UP000005723">
    <property type="component" value="Unassembled WGS sequence"/>
</dbReference>
<evidence type="ECO:0000313" key="5">
    <source>
        <dbReference type="Proteomes" id="UP000005723"/>
    </source>
</evidence>
<dbReference type="EC" id="3.4.24.-" evidence="4"/>
<keyword evidence="5" id="KW-1185">Reference proteome</keyword>
<dbReference type="InterPro" id="IPR054734">
    <property type="entry name" value="PqqF-like_C_4"/>
</dbReference>
<keyword evidence="4" id="KW-0378">Hydrolase</keyword>
<feature type="domain" description="Coenzyme PQQ synthesis protein F-like C-terminal lobe" evidence="3">
    <location>
        <begin position="540"/>
        <end position="637"/>
    </location>
</feature>
<organism evidence="4 5">
    <name type="scientific">Serratia odorifera DSM 4582</name>
    <dbReference type="NCBI Taxonomy" id="667129"/>
    <lineage>
        <taxon>Bacteria</taxon>
        <taxon>Pseudomonadati</taxon>
        <taxon>Pseudomonadota</taxon>
        <taxon>Gammaproteobacteria</taxon>
        <taxon>Enterobacterales</taxon>
        <taxon>Yersiniaceae</taxon>
        <taxon>Serratia</taxon>
    </lineage>
</organism>
<dbReference type="HOGENOM" id="CLU_021089_0_0_6"/>
<evidence type="ECO:0000256" key="1">
    <source>
        <dbReference type="ARBA" id="ARBA00022723"/>
    </source>
</evidence>